<gene>
    <name evidence="4" type="ORF">VNI00_014252</name>
</gene>
<organism evidence="4 5">
    <name type="scientific">Paramarasmius palmivorus</name>
    <dbReference type="NCBI Taxonomy" id="297713"/>
    <lineage>
        <taxon>Eukaryota</taxon>
        <taxon>Fungi</taxon>
        <taxon>Dikarya</taxon>
        <taxon>Basidiomycota</taxon>
        <taxon>Agaricomycotina</taxon>
        <taxon>Agaricomycetes</taxon>
        <taxon>Agaricomycetidae</taxon>
        <taxon>Agaricales</taxon>
        <taxon>Marasmiineae</taxon>
        <taxon>Marasmiaceae</taxon>
        <taxon>Paramarasmius</taxon>
    </lineage>
</organism>
<feature type="compositionally biased region" description="Polar residues" evidence="2">
    <location>
        <begin position="721"/>
        <end position="735"/>
    </location>
</feature>
<reference evidence="4 5" key="1">
    <citation type="submission" date="2024-01" db="EMBL/GenBank/DDBJ databases">
        <title>A draft genome for a cacao thread blight-causing isolate of Paramarasmius palmivorus.</title>
        <authorList>
            <person name="Baruah I.K."/>
            <person name="Bukari Y."/>
            <person name="Amoako-Attah I."/>
            <person name="Meinhardt L.W."/>
            <person name="Bailey B.A."/>
            <person name="Cohen S.P."/>
        </authorList>
    </citation>
    <scope>NUCLEOTIDE SEQUENCE [LARGE SCALE GENOMIC DNA]</scope>
    <source>
        <strain evidence="4 5">GH-12</strain>
    </source>
</reference>
<accession>A0AAW0BYI4</accession>
<comment type="caution">
    <text evidence="4">The sequence shown here is derived from an EMBL/GenBank/DDBJ whole genome shotgun (WGS) entry which is preliminary data.</text>
</comment>
<keyword evidence="1" id="KW-0677">Repeat</keyword>
<dbReference type="EMBL" id="JAYKXP010000079">
    <property type="protein sequence ID" value="KAK7030235.1"/>
    <property type="molecule type" value="Genomic_DNA"/>
</dbReference>
<evidence type="ECO:0000313" key="4">
    <source>
        <dbReference type="EMBL" id="KAK7030235.1"/>
    </source>
</evidence>
<evidence type="ECO:0000313" key="5">
    <source>
        <dbReference type="Proteomes" id="UP001383192"/>
    </source>
</evidence>
<sequence length="769" mass="87220">MQTLSEKHACKGKLHAGTQPSRHVCVEDQAGENACHRFAASFFFSRNDPTRDKLDPFVATIIYQFLTSEPLREVLGPTIIEAVRSNPGIFQLSFEDQLRKLVLEPCSNVDPEEWKNLPNLIVIDGLDECILLPSQERLLLMIRQAIPGCPLMFLIASRPEPRICRAFEHEAFSLHLQRLAIGDSSESIQDITTFFHHRFAQLQDTHHAFRYIEISWPGEGVIWELARRASGQFIFAETVMKYLENDDEVPTKRLQAILRIRAEDLPESPYPELDLLYDQILQACPKWDEVSKILRLLLPHGIRVPSTLARRMSIDWRVPQTLGFIAALLNFELGKLQSLLFRLHSVIKVPSGKEEKIDIFHASFADYLLVSARSRAWHIEPYTEPEFYDLLSQTFLRAISIRSQQYLQTIQSHTPQLPEEDTLYLSDILGIRAGGEPPIFVVFNLIRDVVSPSDELIAALNQFDPYPFATWLLNWSAFHGRDNGVAYWMATITWAESLGSRAPIGFLDTMKSFLDAFCVGSPNTSASWLGRAMAFLEQTFYITDTNDHQHNWCQLLGYTEFEGDNNIYILQADQTPPPSWSVFTVTREQGESINRLLECLGHCRTQSLRNDLRHDTYKSVSRLDEAKHDDLYALKKLVARRQEQFGLPVYPCTPPRIARVEPMGEDATTVEGASSANDNTIGETSNGQGEQSTRRKRGDSPPPPSRKRDRGDSRQVVPARQSKTTSAPEDQSTPTPGRRSSRRLASKQHIQRGSGVPSARGRRSSRRGG</sequence>
<feature type="compositionally biased region" description="Polar residues" evidence="2">
    <location>
        <begin position="671"/>
        <end position="691"/>
    </location>
</feature>
<feature type="region of interest" description="Disordered" evidence="2">
    <location>
        <begin position="665"/>
        <end position="769"/>
    </location>
</feature>
<dbReference type="InterPro" id="IPR056884">
    <property type="entry name" value="NPHP3-like_N"/>
</dbReference>
<evidence type="ECO:0000256" key="1">
    <source>
        <dbReference type="ARBA" id="ARBA00022737"/>
    </source>
</evidence>
<dbReference type="PANTHER" id="PTHR10039:SF5">
    <property type="entry name" value="NACHT DOMAIN-CONTAINING PROTEIN"/>
    <property type="match status" value="1"/>
</dbReference>
<evidence type="ECO:0000256" key="2">
    <source>
        <dbReference type="SAM" id="MobiDB-lite"/>
    </source>
</evidence>
<feature type="compositionally biased region" description="Basic residues" evidence="2">
    <location>
        <begin position="760"/>
        <end position="769"/>
    </location>
</feature>
<dbReference type="Proteomes" id="UP001383192">
    <property type="component" value="Unassembled WGS sequence"/>
</dbReference>
<feature type="domain" description="Nephrocystin 3-like N-terminal" evidence="3">
    <location>
        <begin position="37"/>
        <end position="158"/>
    </location>
</feature>
<dbReference type="AlphaFoldDB" id="A0AAW0BYI4"/>
<protein>
    <recommendedName>
        <fullName evidence="3">Nephrocystin 3-like N-terminal domain-containing protein</fullName>
    </recommendedName>
</protein>
<proteinExistence type="predicted"/>
<keyword evidence="5" id="KW-1185">Reference proteome</keyword>
<dbReference type="Pfam" id="PF24883">
    <property type="entry name" value="NPHP3_N"/>
    <property type="match status" value="1"/>
</dbReference>
<name>A0AAW0BYI4_9AGAR</name>
<dbReference type="PANTHER" id="PTHR10039">
    <property type="entry name" value="AMELOGENIN"/>
    <property type="match status" value="1"/>
</dbReference>
<evidence type="ECO:0000259" key="3">
    <source>
        <dbReference type="Pfam" id="PF24883"/>
    </source>
</evidence>
<feature type="compositionally biased region" description="Basic residues" evidence="2">
    <location>
        <begin position="739"/>
        <end position="750"/>
    </location>
</feature>